<feature type="transmembrane region" description="Helical" evidence="2">
    <location>
        <begin position="182"/>
        <end position="204"/>
    </location>
</feature>
<feature type="region of interest" description="Disordered" evidence="1">
    <location>
        <begin position="377"/>
        <end position="396"/>
    </location>
</feature>
<dbReference type="RefSeq" id="WP_229792799.1">
    <property type="nucleotide sequence ID" value="NZ_BMXT01000001.1"/>
</dbReference>
<feature type="transmembrane region" description="Helical" evidence="2">
    <location>
        <begin position="139"/>
        <end position="156"/>
    </location>
</feature>
<reference evidence="4" key="1">
    <citation type="journal article" date="2019" name="Int. J. Syst. Evol. Microbiol.">
        <title>The Global Catalogue of Microorganisms (GCM) 10K type strain sequencing project: providing services to taxonomists for standard genome sequencing and annotation.</title>
        <authorList>
            <consortium name="The Broad Institute Genomics Platform"/>
            <consortium name="The Broad Institute Genome Sequencing Center for Infectious Disease"/>
            <person name="Wu L."/>
            <person name="Ma J."/>
        </authorList>
    </citation>
    <scope>NUCLEOTIDE SEQUENCE [LARGE SCALE GENOMIC DNA]</scope>
    <source>
        <strain evidence="4">KCTC 22232</strain>
    </source>
</reference>
<keyword evidence="2" id="KW-0812">Transmembrane</keyword>
<feature type="transmembrane region" description="Helical" evidence="2">
    <location>
        <begin position="35"/>
        <end position="54"/>
    </location>
</feature>
<protein>
    <recommendedName>
        <fullName evidence="5">Oligosaccharide repeat unit polymerase</fullName>
    </recommendedName>
</protein>
<keyword evidence="4" id="KW-1185">Reference proteome</keyword>
<proteinExistence type="predicted"/>
<dbReference type="EMBL" id="BMXT01000001">
    <property type="protein sequence ID" value="GGY23135.1"/>
    <property type="molecule type" value="Genomic_DNA"/>
</dbReference>
<keyword evidence="2" id="KW-1133">Transmembrane helix</keyword>
<evidence type="ECO:0008006" key="5">
    <source>
        <dbReference type="Google" id="ProtNLM"/>
    </source>
</evidence>
<keyword evidence="2" id="KW-0472">Membrane</keyword>
<evidence type="ECO:0000256" key="2">
    <source>
        <dbReference type="SAM" id="Phobius"/>
    </source>
</evidence>
<evidence type="ECO:0000256" key="1">
    <source>
        <dbReference type="SAM" id="MobiDB-lite"/>
    </source>
</evidence>
<evidence type="ECO:0000313" key="3">
    <source>
        <dbReference type="EMBL" id="GGY23135.1"/>
    </source>
</evidence>
<comment type="caution">
    <text evidence="3">The sequence shown here is derived from an EMBL/GenBank/DDBJ whole genome shotgun (WGS) entry which is preliminary data.</text>
</comment>
<feature type="transmembrane region" description="Helical" evidence="2">
    <location>
        <begin position="286"/>
        <end position="308"/>
    </location>
</feature>
<accession>A0ABQ2ZUV8</accession>
<name>A0ABQ2ZUV8_9GAMM</name>
<feature type="transmembrane region" description="Helical" evidence="2">
    <location>
        <begin position="75"/>
        <end position="100"/>
    </location>
</feature>
<organism evidence="3 4">
    <name type="scientific">Rhodanobacter panaciterrae</name>
    <dbReference type="NCBI Taxonomy" id="490572"/>
    <lineage>
        <taxon>Bacteria</taxon>
        <taxon>Pseudomonadati</taxon>
        <taxon>Pseudomonadota</taxon>
        <taxon>Gammaproteobacteria</taxon>
        <taxon>Lysobacterales</taxon>
        <taxon>Rhodanobacteraceae</taxon>
        <taxon>Rhodanobacter</taxon>
    </lineage>
</organism>
<dbReference type="PROSITE" id="PS51257">
    <property type="entry name" value="PROKAR_LIPOPROTEIN"/>
    <property type="match status" value="1"/>
</dbReference>
<feature type="compositionally biased region" description="Polar residues" evidence="1">
    <location>
        <begin position="380"/>
        <end position="396"/>
    </location>
</feature>
<feature type="transmembrane region" description="Helical" evidence="2">
    <location>
        <begin position="346"/>
        <end position="366"/>
    </location>
</feature>
<evidence type="ECO:0000313" key="4">
    <source>
        <dbReference type="Proteomes" id="UP000621898"/>
    </source>
</evidence>
<gene>
    <name evidence="3" type="ORF">GCM10008098_15680</name>
</gene>
<dbReference type="Proteomes" id="UP000621898">
    <property type="component" value="Unassembled WGS sequence"/>
</dbReference>
<feature type="transmembrane region" description="Helical" evidence="2">
    <location>
        <begin position="320"/>
        <end position="340"/>
    </location>
</feature>
<sequence>MKRLLCLPSSYLGLPILLACGLTLLTYDLPADYLKGLLLLAASATVIVWFDVHTNVRIPEPTRFRARHYVGTRDGFVALAFAGMVAFFCLIDLTLFPIPLLDKPSSYALMEGGREHVRHVSDMCWVLPPIGLLCARSKWLRNMLIVIGFLFPVLVIDRNRLFASVFSFALVIMLRRDEARPLPWKSVGFLALAGSSVFSILGILRSGPLENITLPFSAMYRALPLGFKWLLLYGSAGPYNFSAILAKHYSNASFLINQVVPMKGSVVTAGTDIPLDAPTINVGTEFFPFLMALGPVGAVAAIFVLYGLLRWSVRRLRPTVPLFSLLIFLRVSYVCVMSPFAPQAFIWTNVGFIGLCLVMQVLVAWLPNRRLREPIGDGQGNASATTVQAMSPPSFQ</sequence>